<dbReference type="Gene3D" id="1.25.40.10">
    <property type="entry name" value="Tetratricopeptide repeat domain"/>
    <property type="match status" value="1"/>
</dbReference>
<dbReference type="Pfam" id="PF00196">
    <property type="entry name" value="GerE"/>
    <property type="match status" value="1"/>
</dbReference>
<evidence type="ECO:0000256" key="1">
    <source>
        <dbReference type="ARBA" id="ARBA00022741"/>
    </source>
</evidence>
<dbReference type="PROSITE" id="PS50043">
    <property type="entry name" value="HTH_LUXR_2"/>
    <property type="match status" value="1"/>
</dbReference>
<comment type="caution">
    <text evidence="4">The sequence shown here is derived from an EMBL/GenBank/DDBJ whole genome shotgun (WGS) entry which is preliminary data.</text>
</comment>
<keyword evidence="5" id="KW-1185">Reference proteome</keyword>
<organism evidence="4 5">
    <name type="scientific">Streptomyces hydrogenans</name>
    <dbReference type="NCBI Taxonomy" id="1873719"/>
    <lineage>
        <taxon>Bacteria</taxon>
        <taxon>Bacillati</taxon>
        <taxon>Actinomycetota</taxon>
        <taxon>Actinomycetes</taxon>
        <taxon>Kitasatosporales</taxon>
        <taxon>Streptomycetaceae</taxon>
        <taxon>Streptomyces</taxon>
    </lineage>
</organism>
<gene>
    <name evidence="4" type="ORF">Shyd_62300</name>
</gene>
<dbReference type="SUPFAM" id="SSF48452">
    <property type="entry name" value="TPR-like"/>
    <property type="match status" value="1"/>
</dbReference>
<reference evidence="4" key="1">
    <citation type="submission" date="2024-05" db="EMBL/GenBank/DDBJ databases">
        <title>Whole genome shotgun sequence of Streptomyces hydrogenans NBRC 13475.</title>
        <authorList>
            <person name="Komaki H."/>
            <person name="Tamura T."/>
        </authorList>
    </citation>
    <scope>NUCLEOTIDE SEQUENCE</scope>
    <source>
        <strain evidence="4">NBRC 13475</strain>
    </source>
</reference>
<dbReference type="PRINTS" id="PR00038">
    <property type="entry name" value="HTHLUXR"/>
</dbReference>
<evidence type="ECO:0000259" key="3">
    <source>
        <dbReference type="PROSITE" id="PS50043"/>
    </source>
</evidence>
<proteinExistence type="predicted"/>
<evidence type="ECO:0000313" key="4">
    <source>
        <dbReference type="EMBL" id="GHI24859.1"/>
    </source>
</evidence>
<dbReference type="InterPro" id="IPR027417">
    <property type="entry name" value="P-loop_NTPase"/>
</dbReference>
<dbReference type="Gene3D" id="1.10.10.10">
    <property type="entry name" value="Winged helix-like DNA-binding domain superfamily/Winged helix DNA-binding domain"/>
    <property type="match status" value="1"/>
</dbReference>
<dbReference type="PANTHER" id="PTHR16305:SF35">
    <property type="entry name" value="TRANSCRIPTIONAL ACTIVATOR DOMAIN"/>
    <property type="match status" value="1"/>
</dbReference>
<dbReference type="EMBL" id="BNDW01000068">
    <property type="protein sequence ID" value="GHI24859.1"/>
    <property type="molecule type" value="Genomic_DNA"/>
</dbReference>
<keyword evidence="1" id="KW-0547">Nucleotide-binding</keyword>
<dbReference type="Proteomes" id="UP001052739">
    <property type="component" value="Unassembled WGS sequence"/>
</dbReference>
<accession>A0ABQ3PIN4</accession>
<dbReference type="CDD" id="cd06170">
    <property type="entry name" value="LuxR_C_like"/>
    <property type="match status" value="1"/>
</dbReference>
<sequence>MELVEREAPLALLTALAAQARGGHGRAVLVSGPVAAGKSVLAHNFADRAPGLGLLALTALGSEDERHLPLGVMRQLVDGAPLDPGDRARAVALIEDGGRAARQRDTAAPVDSGIVHGLCAVLLDLAERRPLYLAVDDVEQADPASLICLAYLARRLNSARVLAVFTHSGHGCDTDFRFGADLLRQPHCHRVEVTQLSPAGVRRLIAQHLGETVADARSADWHAASGGNPLLVEALVRDHLGGDEAGPRYREAVLSCLRRGRPDLARALSGYAVLGTLDDLEGLDALTGLGPSRTTEAVHALIAGGLLTMDGFRHDAAREAVTGAIEAADLARLHARAAVLAHERGAGTGTIADHLLRAGAPADGGAPAEPWALPALEDAAGHALRDGAAGRAVDCLRLARLICADPDRRARLTAALIRAEWSVNPGVSGGRLGELVEAHRTGRLRGADALTLVRALLWHGRFDQAQEVLGRLAASGRPTDPETATELQITRRRLRHSYPTFLAALGPRPAAGRPPTHSVSADRRLQAVSALAAVLAEGPHPEAVGAAQRVLHGTRPDEPSTETVESALLALTYGGRAERASAWCDVFLDGAPARRLPGRQARLGAVRAEAALRRGDLVDARRYASEALATLPAISWGVTVGAPLSTLILATTAMGRYDEAQAHLDHRVPEAMAETRYGMLYLHARARFGLATGHLEMALEDLRRCGATLRRWGMDTPGLIPWRTDAAEVYLGLGRPDDARRMLEEQAALFPVTPNRVRGAATRVLAGAGAPAHRPALLRRAAELLQSDDGDRYELALAFADLARAYRTLGEFRRAAAAERRAVIVAADCHAEALVRGLALESPTAVPARPDGGDGLTEAERRVAAMAAVGCSNREIAEGLHVTVSTVEQHLTRTYRKLRISRRADLPPLLGGPALGDLTDAHRR</sequence>
<evidence type="ECO:0000256" key="2">
    <source>
        <dbReference type="ARBA" id="ARBA00022840"/>
    </source>
</evidence>
<dbReference type="Pfam" id="PF13191">
    <property type="entry name" value="AAA_16"/>
    <property type="match status" value="1"/>
</dbReference>
<name>A0ABQ3PIN4_9ACTN</name>
<dbReference type="PANTHER" id="PTHR16305">
    <property type="entry name" value="TESTICULAR SOLUBLE ADENYLYL CYCLASE"/>
    <property type="match status" value="1"/>
</dbReference>
<dbReference type="InterPro" id="IPR011990">
    <property type="entry name" value="TPR-like_helical_dom_sf"/>
</dbReference>
<feature type="domain" description="HTH luxR-type" evidence="3">
    <location>
        <begin position="849"/>
        <end position="916"/>
    </location>
</feature>
<keyword evidence="2" id="KW-0067">ATP-binding</keyword>
<dbReference type="SUPFAM" id="SSF46894">
    <property type="entry name" value="C-terminal effector domain of the bipartite response regulators"/>
    <property type="match status" value="1"/>
</dbReference>
<dbReference type="PROSITE" id="PS00622">
    <property type="entry name" value="HTH_LUXR_1"/>
    <property type="match status" value="1"/>
</dbReference>
<dbReference type="InterPro" id="IPR016032">
    <property type="entry name" value="Sig_transdc_resp-reg_C-effctor"/>
</dbReference>
<dbReference type="InterPro" id="IPR000792">
    <property type="entry name" value="Tscrpt_reg_LuxR_C"/>
</dbReference>
<dbReference type="SUPFAM" id="SSF52540">
    <property type="entry name" value="P-loop containing nucleoside triphosphate hydrolases"/>
    <property type="match status" value="1"/>
</dbReference>
<dbReference type="InterPro" id="IPR036388">
    <property type="entry name" value="WH-like_DNA-bd_sf"/>
</dbReference>
<dbReference type="RefSeq" id="WP_190225980.1">
    <property type="nucleotide sequence ID" value="NZ_BNBS01000141.1"/>
</dbReference>
<protein>
    <recommendedName>
        <fullName evidence="3">HTH luxR-type domain-containing protein</fullName>
    </recommendedName>
</protein>
<evidence type="ECO:0000313" key="5">
    <source>
        <dbReference type="Proteomes" id="UP001052739"/>
    </source>
</evidence>
<dbReference type="SMART" id="SM00421">
    <property type="entry name" value="HTH_LUXR"/>
    <property type="match status" value="1"/>
</dbReference>
<dbReference type="InterPro" id="IPR041664">
    <property type="entry name" value="AAA_16"/>
</dbReference>